<reference evidence="2 3" key="2">
    <citation type="journal article" date="2021" name="Genomics">
        <title>High-quality reference genome for Clonorchis sinensis.</title>
        <authorList>
            <person name="Young N.D."/>
            <person name="Stroehlein A.J."/>
            <person name="Kinkar L."/>
            <person name="Wang T."/>
            <person name="Sohn W.M."/>
            <person name="Chang B.C.H."/>
            <person name="Kaur P."/>
            <person name="Weisz D."/>
            <person name="Dudchenko O."/>
            <person name="Aiden E.L."/>
            <person name="Korhonen P.K."/>
            <person name="Gasser R.B."/>
        </authorList>
    </citation>
    <scope>NUCLEOTIDE SEQUENCE [LARGE SCALE GENOMIC DNA]</scope>
    <source>
        <strain evidence="2">Cs-k2</strain>
    </source>
</reference>
<dbReference type="Proteomes" id="UP000286415">
    <property type="component" value="Unassembled WGS sequence"/>
</dbReference>
<feature type="compositionally biased region" description="Basic and acidic residues" evidence="1">
    <location>
        <begin position="29"/>
        <end position="41"/>
    </location>
</feature>
<feature type="compositionally biased region" description="Low complexity" evidence="1">
    <location>
        <begin position="81"/>
        <end position="98"/>
    </location>
</feature>
<organism evidence="2 3">
    <name type="scientific">Clonorchis sinensis</name>
    <name type="common">Chinese liver fluke</name>
    <dbReference type="NCBI Taxonomy" id="79923"/>
    <lineage>
        <taxon>Eukaryota</taxon>
        <taxon>Metazoa</taxon>
        <taxon>Spiralia</taxon>
        <taxon>Lophotrochozoa</taxon>
        <taxon>Platyhelminthes</taxon>
        <taxon>Trematoda</taxon>
        <taxon>Digenea</taxon>
        <taxon>Opisthorchiida</taxon>
        <taxon>Opisthorchiata</taxon>
        <taxon>Opisthorchiidae</taxon>
        <taxon>Clonorchis</taxon>
    </lineage>
</organism>
<feature type="compositionally biased region" description="Polar residues" evidence="1">
    <location>
        <begin position="1"/>
        <end position="18"/>
    </location>
</feature>
<protein>
    <submittedName>
        <fullName evidence="2">Uncharacterized protein</fullName>
    </submittedName>
</protein>
<feature type="compositionally biased region" description="Polar residues" evidence="1">
    <location>
        <begin position="104"/>
        <end position="120"/>
    </location>
</feature>
<feature type="compositionally biased region" description="Basic residues" evidence="1">
    <location>
        <begin position="19"/>
        <end position="28"/>
    </location>
</feature>
<name>A0A419Q7V8_CLOSI</name>
<accession>A0A419Q7V8</accession>
<dbReference type="EMBL" id="NIRI02000056">
    <property type="protein sequence ID" value="KAG5445955.1"/>
    <property type="molecule type" value="Genomic_DNA"/>
</dbReference>
<feature type="region of interest" description="Disordered" evidence="1">
    <location>
        <begin position="157"/>
        <end position="184"/>
    </location>
</feature>
<gene>
    <name evidence="2" type="ORF">CSKR_102804</name>
</gene>
<reference evidence="2 3" key="1">
    <citation type="journal article" date="2018" name="Biotechnol. Adv.">
        <title>Improved genomic resources and new bioinformatic workflow for the carcinogenic parasite Clonorchis sinensis: Biotechnological implications.</title>
        <authorList>
            <person name="Wang D."/>
            <person name="Korhonen P.K."/>
            <person name="Gasser R.B."/>
            <person name="Young N.D."/>
        </authorList>
    </citation>
    <scope>NUCLEOTIDE SEQUENCE [LARGE SCALE GENOMIC DNA]</scope>
    <source>
        <strain evidence="2">Cs-k2</strain>
    </source>
</reference>
<evidence type="ECO:0000313" key="2">
    <source>
        <dbReference type="EMBL" id="KAG5445955.1"/>
    </source>
</evidence>
<feature type="region of interest" description="Disordered" evidence="1">
    <location>
        <begin position="1"/>
        <end position="120"/>
    </location>
</feature>
<comment type="caution">
    <text evidence="2">The sequence shown here is derived from an EMBL/GenBank/DDBJ whole genome shotgun (WGS) entry which is preliminary data.</text>
</comment>
<feature type="compositionally biased region" description="Polar residues" evidence="1">
    <location>
        <begin position="44"/>
        <end position="80"/>
    </location>
</feature>
<dbReference type="AlphaFoldDB" id="A0A419Q7V8"/>
<sequence length="717" mass="78069">MSRTTSTAAVMRTSAQNPQKRKQKQHTRKTTERTKTTERHTRLTNKIIQKKNTAAQESQSSIPTDTKTASPTLLTTQQSYSIPTETTDDSPPTTTGITAGSIGQPENSNIDENVHTSSSIGEPISAIPMSIHTETAATTVNSTLMSSSISNQTLYHNSQTTDGVTSSAIGNTQISETDDNRATSVGMTENGTQISMFTDGDNNASTVLSTEAPCSVPIDSSSQTIMTCGSLGNVTAFLKAYEIVELFVRSPEKLGGIPLSTEAFPAASAFPSTQQSFSIPSASADNISLLCVAAVSNGLPHTSHRGFLHSPVVSIYANHVVDPSILSIPGDNSSMSTGSSTLPLQTERTLRTHRSPLVLRQPNKQQPTKRHCLDGPQATAARITEVQISGRYCKNTTDSSRQSKYKYSFGVSSPIYFKELHTPGHTNLVNYISVNMKYGMRARLADGLILLRCTISGRACEEELQNAGHIETQKFVSISEQHQGGNIRPGGPVVLQIRKVDSDVGSEMAFAYFEAEWASREAFGDNRNASAAWDLGRHMRSHRNKEKQVQFLASPGNASSRKLVIQQSINQLFTLLSHAQALPPPNYLSVGGPNHPVTSWYPQKSPLRLSPPLDQIDVEDWSQLVTHLTFGACTLEIDLVNDCLCPTAAVDPKFPDSDHCIVTCRWTSIQHFHTPSPLSSFLLSSGIFEARCATKRVKYESHKFFPSQADSPRCCYN</sequence>
<dbReference type="InParanoid" id="A0A419Q7V8"/>
<evidence type="ECO:0000313" key="3">
    <source>
        <dbReference type="Proteomes" id="UP000286415"/>
    </source>
</evidence>
<evidence type="ECO:0000256" key="1">
    <source>
        <dbReference type="SAM" id="MobiDB-lite"/>
    </source>
</evidence>
<feature type="compositionally biased region" description="Polar residues" evidence="1">
    <location>
        <begin position="157"/>
        <end position="175"/>
    </location>
</feature>
<keyword evidence="3" id="KW-1185">Reference proteome</keyword>
<proteinExistence type="predicted"/>